<name>A0A653B323_ECTOL</name>
<gene>
    <name evidence="1" type="ORF">POT9AD_2089</name>
</gene>
<sequence length="109" mass="12715">MKILNHLLPIALLLVASNALAQSFPKDKVRQIEQNSIEVAQRYAERTGKPMPQIRDYRYSMKLDIAKVVYQSPRIEYCGVIPQIMVFEDSNEELRSIRYRSLGECRSQR</sequence>
<dbReference type="InterPro" id="IPR021245">
    <property type="entry name" value="DUF2790"/>
</dbReference>
<dbReference type="OrthoDB" id="6903098at2"/>
<dbReference type="Gene3D" id="2.30.140.50">
    <property type="entry name" value="Protein of unknown function DUF2790"/>
    <property type="match status" value="1"/>
</dbReference>
<dbReference type="EMBL" id="LR130779">
    <property type="protein sequence ID" value="VDN63069.1"/>
    <property type="molecule type" value="Genomic_DNA"/>
</dbReference>
<reference evidence="1" key="1">
    <citation type="submission" date="2018-11" db="EMBL/GenBank/DDBJ databases">
        <authorList>
            <consortium name="Genoscope - CEA"/>
            <person name="William W."/>
        </authorList>
    </citation>
    <scope>NUCLEOTIDE SEQUENCE [LARGE SCALE GENOMIC DNA]</scope>
    <source>
        <strain evidence="1">T9AD</strain>
    </source>
</reference>
<accession>A0A653B323</accession>
<protein>
    <submittedName>
        <fullName evidence="1">Uncharacterized protein</fullName>
    </submittedName>
</protein>
<evidence type="ECO:0000313" key="1">
    <source>
        <dbReference type="EMBL" id="VDN63069.1"/>
    </source>
</evidence>
<dbReference type="Pfam" id="PF10976">
    <property type="entry name" value="DUF2790"/>
    <property type="match status" value="1"/>
</dbReference>
<dbReference type="AlphaFoldDB" id="A0A653B323"/>
<organism evidence="1">
    <name type="scientific">Ectopseudomonas oleovorans</name>
    <name type="common">Pseudomonas oleovorans</name>
    <dbReference type="NCBI Taxonomy" id="301"/>
    <lineage>
        <taxon>Bacteria</taxon>
        <taxon>Pseudomonadati</taxon>
        <taxon>Pseudomonadota</taxon>
        <taxon>Gammaproteobacteria</taxon>
        <taxon>Pseudomonadales</taxon>
        <taxon>Pseudomonadaceae</taxon>
        <taxon>Ectopseudomonas</taxon>
    </lineage>
</organism>
<proteinExistence type="predicted"/>